<protein>
    <submittedName>
        <fullName evidence="1">Uncharacterized protein</fullName>
    </submittedName>
</protein>
<organism evidence="1 2">
    <name type="scientific">Gemmata massiliana</name>
    <dbReference type="NCBI Taxonomy" id="1210884"/>
    <lineage>
        <taxon>Bacteria</taxon>
        <taxon>Pseudomonadati</taxon>
        <taxon>Planctomycetota</taxon>
        <taxon>Planctomycetia</taxon>
        <taxon>Gemmatales</taxon>
        <taxon>Gemmataceae</taxon>
        <taxon>Gemmata</taxon>
    </lineage>
</organism>
<evidence type="ECO:0000313" key="1">
    <source>
        <dbReference type="EMBL" id="VTS03477.1"/>
    </source>
</evidence>
<sequence>MLFPIKHATWQQLRVLARAKGKPVLGRDIRIVPTRFTKSGEFLDELIEAGLIERAEGKPIAGNEPEQFRVRYTLTEKGRHAAEYGEYERVRQPQQTAG</sequence>
<proteinExistence type="predicted"/>
<evidence type="ECO:0000313" key="2">
    <source>
        <dbReference type="Proteomes" id="UP000464178"/>
    </source>
</evidence>
<keyword evidence="2" id="KW-1185">Reference proteome</keyword>
<name>A0A6P2DN74_9BACT</name>
<dbReference type="KEGG" id="gms:SOIL9_71700"/>
<dbReference type="Proteomes" id="UP000464178">
    <property type="component" value="Chromosome"/>
</dbReference>
<reference evidence="1 2" key="1">
    <citation type="submission" date="2019-05" db="EMBL/GenBank/DDBJ databases">
        <authorList>
            <consortium name="Science for Life Laboratories"/>
        </authorList>
    </citation>
    <scope>NUCLEOTIDE SEQUENCE [LARGE SCALE GENOMIC DNA]</scope>
    <source>
        <strain evidence="1">Soil9</strain>
    </source>
</reference>
<dbReference type="EMBL" id="LR593886">
    <property type="protein sequence ID" value="VTS03477.1"/>
    <property type="molecule type" value="Genomic_DNA"/>
</dbReference>
<dbReference type="AlphaFoldDB" id="A0A6P2DN74"/>
<gene>
    <name evidence="1" type="ORF">SOIL9_71700</name>
</gene>
<accession>A0A6P2DN74</accession>
<dbReference type="RefSeq" id="WP_162673041.1">
    <property type="nucleotide sequence ID" value="NZ_LR593886.1"/>
</dbReference>